<dbReference type="InterPro" id="IPR023174">
    <property type="entry name" value="PDEase_CS"/>
</dbReference>
<keyword evidence="4 5" id="KW-0378">Hydrolase</keyword>
<dbReference type="PROSITE" id="PS00126">
    <property type="entry name" value="PDEASE_I_1"/>
    <property type="match status" value="1"/>
</dbReference>
<dbReference type="InterPro" id="IPR003607">
    <property type="entry name" value="HD/PDEase_dom"/>
</dbReference>
<evidence type="ECO:0000256" key="5">
    <source>
        <dbReference type="RuleBase" id="RU363067"/>
    </source>
</evidence>
<dbReference type="CDD" id="cd00077">
    <property type="entry name" value="HDc"/>
    <property type="match status" value="1"/>
</dbReference>
<dbReference type="EC" id="3.1.4.-" evidence="5"/>
<dbReference type="InterPro" id="IPR023088">
    <property type="entry name" value="PDEase"/>
</dbReference>
<dbReference type="OrthoDB" id="74705at2759"/>
<dbReference type="SUPFAM" id="SSF109604">
    <property type="entry name" value="HD-domain/PDEase-like"/>
    <property type="match status" value="1"/>
</dbReference>
<dbReference type="InterPro" id="IPR029016">
    <property type="entry name" value="GAF-like_dom_sf"/>
</dbReference>
<evidence type="ECO:0000256" key="3">
    <source>
        <dbReference type="ARBA" id="ARBA00022723"/>
    </source>
</evidence>
<evidence type="ECO:0000256" key="2">
    <source>
        <dbReference type="ARBA" id="ARBA00022535"/>
    </source>
</evidence>
<dbReference type="Gene3D" id="3.30.450.40">
    <property type="match status" value="1"/>
</dbReference>
<dbReference type="SUPFAM" id="SSF55781">
    <property type="entry name" value="GAF domain-like"/>
    <property type="match status" value="1"/>
</dbReference>
<dbReference type="PANTHER" id="PTHR11347">
    <property type="entry name" value="CYCLIC NUCLEOTIDE PHOSPHODIESTERASE"/>
    <property type="match status" value="1"/>
</dbReference>
<dbReference type="InterPro" id="IPR002073">
    <property type="entry name" value="PDEase_catalytic_dom"/>
</dbReference>
<feature type="compositionally biased region" description="Basic and acidic residues" evidence="6">
    <location>
        <begin position="773"/>
        <end position="786"/>
    </location>
</feature>
<dbReference type="Pfam" id="PF00233">
    <property type="entry name" value="PDEase_I"/>
    <property type="match status" value="1"/>
</dbReference>
<gene>
    <name evidence="7" type="ORF">CTOB1V02_LOCUS7494</name>
</gene>
<reference evidence="7" key="1">
    <citation type="submission" date="2020-11" db="EMBL/GenBank/DDBJ databases">
        <authorList>
            <person name="Tran Van P."/>
        </authorList>
    </citation>
    <scope>NUCLEOTIDE SEQUENCE</scope>
</reference>
<proteinExistence type="inferred from homology"/>
<dbReference type="EMBL" id="OB662181">
    <property type="protein sequence ID" value="CAD7229625.1"/>
    <property type="molecule type" value="Genomic_DNA"/>
</dbReference>
<organism evidence="7">
    <name type="scientific">Cyprideis torosa</name>
    <dbReference type="NCBI Taxonomy" id="163714"/>
    <lineage>
        <taxon>Eukaryota</taxon>
        <taxon>Metazoa</taxon>
        <taxon>Ecdysozoa</taxon>
        <taxon>Arthropoda</taxon>
        <taxon>Crustacea</taxon>
        <taxon>Oligostraca</taxon>
        <taxon>Ostracoda</taxon>
        <taxon>Podocopa</taxon>
        <taxon>Podocopida</taxon>
        <taxon>Cytherocopina</taxon>
        <taxon>Cytheroidea</taxon>
        <taxon>Cytherideidae</taxon>
        <taxon>Cyprideis</taxon>
    </lineage>
</organism>
<dbReference type="Gene3D" id="1.10.1300.10">
    <property type="entry name" value="3'5'-cyclic nucleotide phosphodiesterase, catalytic domain"/>
    <property type="match status" value="1"/>
</dbReference>
<evidence type="ECO:0000256" key="4">
    <source>
        <dbReference type="ARBA" id="ARBA00022801"/>
    </source>
</evidence>
<dbReference type="PRINTS" id="PR00387">
    <property type="entry name" value="PDIESTERASE1"/>
</dbReference>
<dbReference type="GO" id="GO:0007165">
    <property type="term" value="P:signal transduction"/>
    <property type="evidence" value="ECO:0007669"/>
    <property type="project" value="InterPro"/>
</dbReference>
<evidence type="ECO:0000256" key="1">
    <source>
        <dbReference type="ARBA" id="ARBA00007648"/>
    </source>
</evidence>
<name>A0A7R8WEQ9_9CRUS</name>
<dbReference type="InterPro" id="IPR036971">
    <property type="entry name" value="PDEase_catalytic_dom_sf"/>
</dbReference>
<dbReference type="GO" id="GO:0046872">
    <property type="term" value="F:metal ion binding"/>
    <property type="evidence" value="ECO:0007669"/>
    <property type="project" value="UniProtKB-KW"/>
</dbReference>
<dbReference type="GO" id="GO:0004114">
    <property type="term" value="F:3',5'-cyclic-nucleotide phosphodiesterase activity"/>
    <property type="evidence" value="ECO:0007669"/>
    <property type="project" value="InterPro"/>
</dbReference>
<protein>
    <recommendedName>
        <fullName evidence="5">Phosphodiesterase</fullName>
        <ecNumber evidence="5">3.1.4.-</ecNumber>
    </recommendedName>
</protein>
<dbReference type="AlphaFoldDB" id="A0A7R8WEQ9"/>
<keyword evidence="2" id="KW-0140">cGMP</keyword>
<dbReference type="SMART" id="SM00471">
    <property type="entry name" value="HDc"/>
    <property type="match status" value="1"/>
</dbReference>
<accession>A0A7R8WEQ9</accession>
<comment type="similarity">
    <text evidence="1 5">Belongs to the cyclic nucleotide phosphodiesterase family.</text>
</comment>
<feature type="region of interest" description="Disordered" evidence="6">
    <location>
        <begin position="739"/>
        <end position="786"/>
    </location>
</feature>
<dbReference type="PROSITE" id="PS51845">
    <property type="entry name" value="PDEASE_I_2"/>
    <property type="match status" value="1"/>
</dbReference>
<evidence type="ECO:0000256" key="6">
    <source>
        <dbReference type="SAM" id="MobiDB-lite"/>
    </source>
</evidence>
<sequence>MVGLPEGVEIRICEVYRQFLLDLARSIFQEQTDLLGFVRKILRETGYILRSRKCRMYLLQNAHEVTSRHSFKTPQGTALDLVFEMSFDSEKDPPDLDEIVIPEEGFDDPLTAEATSASDSMETALNFISGSSLESPNSPEKIHVCTVPIRHGIHQAVGILQLIDRVSPMVLEMGMSQRHYQDSDVTLSEAVALFCGLGIHNIKMYEKAIRLTAKQQVALECLSYHASAPVEDSKALAQKTVPSAEHYDLYSFEFSDFGLSDTDTHLAVIRMFIELDFISKFHIPYEVSLVIRMFIELDFISKFHILYEVSLVIRMFIELDFISKFHIPYEVSLVIHMSIELDFVSQFHIPYEVSRVIHMSIELDFISKFHIPYEEVSLVIRMSIELDFVSEFHIPYEVSLVIHMSIELDFVSQFHIPYEVSRVIHMSIELDFISKFHIPYEVLCSWILSLQKNYRNVQYHNWRHALNVAQSMFVVLTKGKLGQFMSDLEMIALIVACLSHDLDHRGTNNAFQLKTDSPLALLYSTSTMEHHHFDQCLMILSSEHNNILQALSPTDYKHVIRLVENAILSTDLALYFSKKDQFLELVEKGEWDWQEPSKKELLCGMLMTACDVSAVSKPWQIQTKTAQMVADEFFDQGDIERHQLHVEPIAMMDREKKDELPKMQVEFIDMICIPLYKALSDTFPWLKIMFDGALKNRNKWKKMQEQVEMGLTWINSDSIHDAIILTDVKVEPERVYLHRGHNAPHQASQDSKSDKISLRRSSPSSGTTGSLEKVSKKSKDKYCHVS</sequence>
<comment type="cofactor">
    <cofactor evidence="5">
        <name>a divalent metal cation</name>
        <dbReference type="ChEBI" id="CHEBI:60240"/>
    </cofactor>
    <text evidence="5">Binds 2 divalent metal cations per subunit. Site 1 may preferentially bind zinc ions, while site 2 has a preference for magnesium and/or manganese ions.</text>
</comment>
<feature type="compositionally biased region" description="Low complexity" evidence="6">
    <location>
        <begin position="759"/>
        <end position="771"/>
    </location>
</feature>
<dbReference type="FunFam" id="1.10.1300.10:FF:000003">
    <property type="entry name" value="Phosphodiesterase"/>
    <property type="match status" value="1"/>
</dbReference>
<evidence type="ECO:0000313" key="7">
    <source>
        <dbReference type="EMBL" id="CAD7229625.1"/>
    </source>
</evidence>
<keyword evidence="3 5" id="KW-0479">Metal-binding</keyword>